<organism evidence="1 2">
    <name type="scientific">Triplophysa tibetana</name>
    <dbReference type="NCBI Taxonomy" id="1572043"/>
    <lineage>
        <taxon>Eukaryota</taxon>
        <taxon>Metazoa</taxon>
        <taxon>Chordata</taxon>
        <taxon>Craniata</taxon>
        <taxon>Vertebrata</taxon>
        <taxon>Euteleostomi</taxon>
        <taxon>Actinopterygii</taxon>
        <taxon>Neopterygii</taxon>
        <taxon>Teleostei</taxon>
        <taxon>Ostariophysi</taxon>
        <taxon>Cypriniformes</taxon>
        <taxon>Nemacheilidae</taxon>
        <taxon>Triplophysa</taxon>
    </lineage>
</organism>
<name>A0A5A9NXZ0_9TELE</name>
<accession>A0A5A9NXZ0</accession>
<reference evidence="1 2" key="1">
    <citation type="journal article" date="2019" name="Mol. Ecol. Resour.">
        <title>Chromosome-level genome assembly of Triplophysa tibetana, a fish adapted to the harsh high-altitude environment of the Tibetan Plateau.</title>
        <authorList>
            <person name="Yang X."/>
            <person name="Liu H."/>
            <person name="Ma Z."/>
            <person name="Zou Y."/>
            <person name="Zou M."/>
            <person name="Mao Y."/>
            <person name="Li X."/>
            <person name="Wang H."/>
            <person name="Chen T."/>
            <person name="Wang W."/>
            <person name="Yang R."/>
        </authorList>
    </citation>
    <scope>NUCLEOTIDE SEQUENCE [LARGE SCALE GENOMIC DNA]</scope>
    <source>
        <strain evidence="1">TTIB1903HZAU</strain>
        <tissue evidence="1">Muscle</tissue>
    </source>
</reference>
<protein>
    <submittedName>
        <fullName evidence="1">Uncharacterized protein</fullName>
    </submittedName>
</protein>
<dbReference type="AlphaFoldDB" id="A0A5A9NXZ0"/>
<dbReference type="EMBL" id="SOYY01000011">
    <property type="protein sequence ID" value="KAA0714652.1"/>
    <property type="molecule type" value="Genomic_DNA"/>
</dbReference>
<sequence>MVQISYRSKNIMLKCFLTAKHHVVLLFSLFLKFSQILHTLVSFECLMDFLYLQNQCTAIFKSTVFNLQVAKGVNCNSFRKGKKLGHVNNTEKSSRECGWSGERVEVSIPVIKIGGGVPLFLLEKAMGPCKRVCPLAGGETL</sequence>
<keyword evidence="2" id="KW-1185">Reference proteome</keyword>
<gene>
    <name evidence="1" type="ORF">E1301_Tti006508</name>
</gene>
<evidence type="ECO:0000313" key="1">
    <source>
        <dbReference type="EMBL" id="KAA0714652.1"/>
    </source>
</evidence>
<dbReference type="Proteomes" id="UP000324632">
    <property type="component" value="Chromosome 11"/>
</dbReference>
<comment type="caution">
    <text evidence="1">The sequence shown here is derived from an EMBL/GenBank/DDBJ whole genome shotgun (WGS) entry which is preliminary data.</text>
</comment>
<evidence type="ECO:0000313" key="2">
    <source>
        <dbReference type="Proteomes" id="UP000324632"/>
    </source>
</evidence>
<proteinExistence type="predicted"/>